<dbReference type="SUPFAM" id="SSF53335">
    <property type="entry name" value="S-adenosyl-L-methionine-dependent methyltransferases"/>
    <property type="match status" value="1"/>
</dbReference>
<dbReference type="Pfam" id="PF08241">
    <property type="entry name" value="Methyltransf_11"/>
    <property type="match status" value="1"/>
</dbReference>
<accession>A0ABU3Q572</accession>
<dbReference type="RefSeq" id="WP_315724501.1">
    <property type="nucleotide sequence ID" value="NZ_JAVUPU010000002.1"/>
</dbReference>
<dbReference type="EC" id="2.1.-.-" evidence="2"/>
<evidence type="ECO:0000313" key="2">
    <source>
        <dbReference type="EMBL" id="MDT9598467.1"/>
    </source>
</evidence>
<keyword evidence="2" id="KW-0808">Transferase</keyword>
<dbReference type="PANTHER" id="PTHR43861">
    <property type="entry name" value="TRANS-ACONITATE 2-METHYLTRANSFERASE-RELATED"/>
    <property type="match status" value="1"/>
</dbReference>
<gene>
    <name evidence="2" type="ORF">RQX22_05835</name>
</gene>
<dbReference type="GO" id="GO:0032259">
    <property type="term" value="P:methylation"/>
    <property type="evidence" value="ECO:0007669"/>
    <property type="project" value="UniProtKB-KW"/>
</dbReference>
<reference evidence="2 3" key="1">
    <citation type="submission" date="2023-05" db="EMBL/GenBank/DDBJ databases">
        <authorList>
            <person name="Guo Y."/>
        </authorList>
    </citation>
    <scope>NUCLEOTIDE SEQUENCE [LARGE SCALE GENOMIC DNA]</scope>
    <source>
        <strain evidence="2 3">GR2756</strain>
    </source>
</reference>
<dbReference type="InterPro" id="IPR029063">
    <property type="entry name" value="SAM-dependent_MTases_sf"/>
</dbReference>
<evidence type="ECO:0000259" key="1">
    <source>
        <dbReference type="Pfam" id="PF08241"/>
    </source>
</evidence>
<sequence length="264" mass="27942">MSAKVPNAASVWSPADYATNAAFVPALGAAALALLDPRPGEIILDLGCGDGVLTAEIAAAGARVIGLDASEAMVEAARAKGVDAFVADAQSLDLDSQVVRFGQFDAAFSNAALHWMLDPGAVAAGLFKVLKPGGRFVGEMGGEGNIATLRQGIRDELVARGYSMPADDPQWYPGIDEFVRLYEAAGFVNIRAQLIPRPTPLPAGVSGWVKTFRAGWLDIAGVSPSARDEVAAAIERRLASQLQRPDGSWFADYVRLRFTMRKPD</sequence>
<keyword evidence="2" id="KW-0489">Methyltransferase</keyword>
<protein>
    <submittedName>
        <fullName evidence="2">Class I SAM-dependent methyltransferase</fullName>
        <ecNumber evidence="2">2.1.-.-</ecNumber>
    </submittedName>
</protein>
<name>A0ABU3Q572_9SPHN</name>
<dbReference type="Gene3D" id="3.40.50.150">
    <property type="entry name" value="Vaccinia Virus protein VP39"/>
    <property type="match status" value="1"/>
</dbReference>
<dbReference type="PANTHER" id="PTHR43861:SF1">
    <property type="entry name" value="TRANS-ACONITATE 2-METHYLTRANSFERASE"/>
    <property type="match status" value="1"/>
</dbReference>
<organism evidence="2 3">
    <name type="scientific">Sphingosinicella rhizophila</name>
    <dbReference type="NCBI Taxonomy" id="3050082"/>
    <lineage>
        <taxon>Bacteria</taxon>
        <taxon>Pseudomonadati</taxon>
        <taxon>Pseudomonadota</taxon>
        <taxon>Alphaproteobacteria</taxon>
        <taxon>Sphingomonadales</taxon>
        <taxon>Sphingosinicellaceae</taxon>
        <taxon>Sphingosinicella</taxon>
    </lineage>
</organism>
<dbReference type="EMBL" id="JAVUPU010000002">
    <property type="protein sequence ID" value="MDT9598467.1"/>
    <property type="molecule type" value="Genomic_DNA"/>
</dbReference>
<feature type="domain" description="Methyltransferase type 11" evidence="1">
    <location>
        <begin position="44"/>
        <end position="137"/>
    </location>
</feature>
<dbReference type="InterPro" id="IPR013216">
    <property type="entry name" value="Methyltransf_11"/>
</dbReference>
<proteinExistence type="predicted"/>
<evidence type="ECO:0000313" key="3">
    <source>
        <dbReference type="Proteomes" id="UP001259572"/>
    </source>
</evidence>
<dbReference type="Proteomes" id="UP001259572">
    <property type="component" value="Unassembled WGS sequence"/>
</dbReference>
<comment type="caution">
    <text evidence="2">The sequence shown here is derived from an EMBL/GenBank/DDBJ whole genome shotgun (WGS) entry which is preliminary data.</text>
</comment>
<keyword evidence="3" id="KW-1185">Reference proteome</keyword>
<dbReference type="CDD" id="cd02440">
    <property type="entry name" value="AdoMet_MTases"/>
    <property type="match status" value="1"/>
</dbReference>
<dbReference type="GO" id="GO:0008168">
    <property type="term" value="F:methyltransferase activity"/>
    <property type="evidence" value="ECO:0007669"/>
    <property type="project" value="UniProtKB-KW"/>
</dbReference>